<name>A0A6M0H5U5_9CLOT</name>
<reference evidence="1 2" key="1">
    <citation type="submission" date="2020-02" db="EMBL/GenBank/DDBJ databases">
        <title>Genome assembly of a novel Clostridium senegalense strain.</title>
        <authorList>
            <person name="Gupta T.B."/>
            <person name="Jauregui R."/>
            <person name="Maclean P."/>
            <person name="Nawarathana A."/>
            <person name="Brightwell G."/>
        </authorList>
    </citation>
    <scope>NUCLEOTIDE SEQUENCE [LARGE SCALE GENOMIC DNA]</scope>
    <source>
        <strain evidence="1 2">AGRFS4</strain>
    </source>
</reference>
<keyword evidence="2" id="KW-1185">Reference proteome</keyword>
<sequence length="243" mass="28882">MLREICIDKRYLENISGGNDRYKSNDYIIQKHNGLEIWNSFYRQTSGNMVQMDLVKQAVKGTFEKAFFELAKISGRLSNDEVLKFHVNFFENMFMQHANNIPCFKKVKEKSPDKMEFQRIVETHVNRFRKTFQFHVEKFQCNKTMSPSENMDLTNELNKWFDDFNSKLNEFMALSKDLTLDQSMELHDTMVETIIRLHVENLECFKNLKTGAVDGMNLKDIITNHQKRCRNVFNMHVNMFNCE</sequence>
<proteinExistence type="predicted"/>
<comment type="caution">
    <text evidence="1">The sequence shown here is derived from an EMBL/GenBank/DDBJ whole genome shotgun (WGS) entry which is preliminary data.</text>
</comment>
<dbReference type="EMBL" id="JAAGPU010000032">
    <property type="protein sequence ID" value="NEU06080.1"/>
    <property type="molecule type" value="Genomic_DNA"/>
</dbReference>
<gene>
    <name evidence="1" type="ORF">G3M99_14700</name>
</gene>
<dbReference type="RefSeq" id="WP_199870636.1">
    <property type="nucleotide sequence ID" value="NZ_JAAGPU010000032.1"/>
</dbReference>
<organism evidence="1 2">
    <name type="scientific">Clostridium senegalense</name>
    <dbReference type="NCBI Taxonomy" id="1465809"/>
    <lineage>
        <taxon>Bacteria</taxon>
        <taxon>Bacillati</taxon>
        <taxon>Bacillota</taxon>
        <taxon>Clostridia</taxon>
        <taxon>Eubacteriales</taxon>
        <taxon>Clostridiaceae</taxon>
        <taxon>Clostridium</taxon>
    </lineage>
</organism>
<dbReference type="AlphaFoldDB" id="A0A6M0H5U5"/>
<evidence type="ECO:0000313" key="1">
    <source>
        <dbReference type="EMBL" id="NEU06080.1"/>
    </source>
</evidence>
<dbReference type="Proteomes" id="UP000481872">
    <property type="component" value="Unassembled WGS sequence"/>
</dbReference>
<evidence type="ECO:0000313" key="2">
    <source>
        <dbReference type="Proteomes" id="UP000481872"/>
    </source>
</evidence>
<accession>A0A6M0H5U5</accession>
<protein>
    <submittedName>
        <fullName evidence="1">Uncharacterized protein</fullName>
    </submittedName>
</protein>